<evidence type="ECO:0008006" key="4">
    <source>
        <dbReference type="Google" id="ProtNLM"/>
    </source>
</evidence>
<keyword evidence="1" id="KW-0812">Transmembrane</keyword>
<dbReference type="RefSeq" id="WP_184393645.1">
    <property type="nucleotide sequence ID" value="NZ_BAAAJD010000075.1"/>
</dbReference>
<dbReference type="Proteomes" id="UP000572635">
    <property type="component" value="Unassembled WGS sequence"/>
</dbReference>
<sequence>MTVPPLWKRLQLPYVAAVAVLLPVSVGTPWWLERGQLLERGAIPPDPVPAQDGRAELAGTSWEVGGSLVDEFGEVEPPPPGINLVDVAFHAVPSDKAAAKKLLSCDFRAEDARGRVWRPDTSFAFRTALTEAGALTPGLGGCADSEGEPLPPGEKASFIVSFLVPEDAVDSLVFQVQVDTGSGEDDDHPRAPVAAEFRAEKEG</sequence>
<evidence type="ECO:0000256" key="1">
    <source>
        <dbReference type="SAM" id="Phobius"/>
    </source>
</evidence>
<keyword evidence="1" id="KW-0472">Membrane</keyword>
<protein>
    <recommendedName>
        <fullName evidence="4">DUF4352 domain-containing protein</fullName>
    </recommendedName>
</protein>
<name>A0A7W8QNM0_9ACTN</name>
<comment type="caution">
    <text evidence="2">The sequence shown here is derived from an EMBL/GenBank/DDBJ whole genome shotgun (WGS) entry which is preliminary data.</text>
</comment>
<evidence type="ECO:0000313" key="2">
    <source>
        <dbReference type="EMBL" id="MBB5433685.1"/>
    </source>
</evidence>
<dbReference type="EMBL" id="JACHDB010000001">
    <property type="protein sequence ID" value="MBB5433685.1"/>
    <property type="molecule type" value="Genomic_DNA"/>
</dbReference>
<proteinExistence type="predicted"/>
<organism evidence="2 3">
    <name type="scientific">Nocardiopsis composta</name>
    <dbReference type="NCBI Taxonomy" id="157465"/>
    <lineage>
        <taxon>Bacteria</taxon>
        <taxon>Bacillati</taxon>
        <taxon>Actinomycetota</taxon>
        <taxon>Actinomycetes</taxon>
        <taxon>Streptosporangiales</taxon>
        <taxon>Nocardiopsidaceae</taxon>
        <taxon>Nocardiopsis</taxon>
    </lineage>
</organism>
<accession>A0A7W8QNM0</accession>
<keyword evidence="3" id="KW-1185">Reference proteome</keyword>
<feature type="transmembrane region" description="Helical" evidence="1">
    <location>
        <begin position="12"/>
        <end position="32"/>
    </location>
</feature>
<evidence type="ECO:0000313" key="3">
    <source>
        <dbReference type="Proteomes" id="UP000572635"/>
    </source>
</evidence>
<dbReference type="AlphaFoldDB" id="A0A7W8QNM0"/>
<keyword evidence="1" id="KW-1133">Transmembrane helix</keyword>
<reference evidence="2 3" key="1">
    <citation type="submission" date="2020-08" db="EMBL/GenBank/DDBJ databases">
        <title>Sequencing the genomes of 1000 actinobacteria strains.</title>
        <authorList>
            <person name="Klenk H.-P."/>
        </authorList>
    </citation>
    <scope>NUCLEOTIDE SEQUENCE [LARGE SCALE GENOMIC DNA]</scope>
    <source>
        <strain evidence="2 3">DSM 44551</strain>
    </source>
</reference>
<gene>
    <name evidence="2" type="ORF">HDA36_003769</name>
</gene>